<dbReference type="GeneID" id="93206664"/>
<evidence type="ECO:0000259" key="1">
    <source>
        <dbReference type="SMART" id="SM00858"/>
    </source>
</evidence>
<dbReference type="CDD" id="cd11616">
    <property type="entry name" value="SAF_DH_OX_like"/>
    <property type="match status" value="1"/>
</dbReference>
<dbReference type="PANTHER" id="PTHR37850:SF3">
    <property type="entry name" value="BLR7815 PROTEIN"/>
    <property type="match status" value="1"/>
</dbReference>
<dbReference type="Proteomes" id="UP001324595">
    <property type="component" value="Unassembled WGS sequence"/>
</dbReference>
<accession>A0ABU5WZ91</accession>
<dbReference type="InterPro" id="IPR013974">
    <property type="entry name" value="SAF"/>
</dbReference>
<dbReference type="Pfam" id="PF01408">
    <property type="entry name" value="GFO_IDH_MocA"/>
    <property type="match status" value="1"/>
</dbReference>
<reference evidence="2 3" key="1">
    <citation type="submission" date="2023-12" db="EMBL/GenBank/DDBJ databases">
        <title>Draft Genome Sequences of Bordetella parapertussis clinical Isolates from Colombia, 2023.</title>
        <authorList>
            <person name="Montilla E.A."/>
            <person name="Rojas F."/>
            <person name="Vargas M.N."/>
            <person name="Bonilla V."/>
            <person name="Duarte C."/>
        </authorList>
    </citation>
    <scope>NUCLEOTIDE SEQUENCE [LARGE SCALE GENOMIC DNA]</scope>
    <source>
        <strain evidence="2 3">320001806</strain>
    </source>
</reference>
<dbReference type="Pfam" id="PF21135">
    <property type="entry name" value="DRL_cat"/>
    <property type="match status" value="1"/>
</dbReference>
<dbReference type="RefSeq" id="WP_010927470.1">
    <property type="nucleotide sequence ID" value="NZ_AP019378.2"/>
</dbReference>
<dbReference type="Pfam" id="PF08666">
    <property type="entry name" value="SAF"/>
    <property type="match status" value="1"/>
</dbReference>
<sequence>MNLYRLLKQREADQKPLRVALIGAGKFGSMFLSQVQRTPGMRLVAVADLAPDRARAALTRVGWPAAALNADTIHHAVKTGKVYFSDDVRSVSVDPEVEIVIDATGQAAAGIEHVLTCCEYGKHIIMVNVEADALAGPLLARRAREAGIVYSLAYGDQPALICEMVDWARASGFEVVAAGKGTKYLPEFHTSTPDTVWPYYGFTDEMVAAGDFNAQMFNSFLDGTKSAIEMAAVSNATGLLPSPTGLHFPPCGVDDLARVLRPREEGGMLHHRGQVEVVSSLERDGRPVFRDLRWGVYVTLAGDSDYVRRCFKEYGLVTDPSGNYSAMYKPYHLIGLELGISVASVGLRREPTGSPAGWHGDVVATAKRDMAAGQELDGKGGYTVYGRLMPARDSVADGCLPLGLAHNVRLKHPVRQSQPIRWSDVEYDERSPAVQFRRLMEQTFA</sequence>
<evidence type="ECO:0000313" key="3">
    <source>
        <dbReference type="Proteomes" id="UP001324595"/>
    </source>
</evidence>
<dbReference type="InterPro" id="IPR048423">
    <property type="entry name" value="DRL_cat"/>
</dbReference>
<keyword evidence="3" id="KW-1185">Reference proteome</keyword>
<name>A0ABU5WZ91_BORPP</name>
<dbReference type="Gene3D" id="3.40.50.720">
    <property type="entry name" value="NAD(P)-binding Rossmann-like Domain"/>
    <property type="match status" value="1"/>
</dbReference>
<proteinExistence type="predicted"/>
<gene>
    <name evidence="2" type="ORF">U5T69_01475</name>
</gene>
<dbReference type="SMART" id="SM00858">
    <property type="entry name" value="SAF"/>
    <property type="match status" value="1"/>
</dbReference>
<dbReference type="EMBL" id="JAXUBE010000002">
    <property type="protein sequence ID" value="MEB2661917.1"/>
    <property type="molecule type" value="Genomic_DNA"/>
</dbReference>
<evidence type="ECO:0000313" key="2">
    <source>
        <dbReference type="EMBL" id="MEB2661917.1"/>
    </source>
</evidence>
<dbReference type="InterPro" id="IPR000683">
    <property type="entry name" value="Gfo/Idh/MocA-like_OxRdtase_N"/>
</dbReference>
<feature type="domain" description="SAF" evidence="1">
    <location>
        <begin position="361"/>
        <end position="426"/>
    </location>
</feature>
<protein>
    <submittedName>
        <fullName evidence="2">Gfo/Idh/MocA family oxidoreductase</fullName>
    </submittedName>
</protein>
<dbReference type="SUPFAM" id="SSF51735">
    <property type="entry name" value="NAD(P)-binding Rossmann-fold domains"/>
    <property type="match status" value="1"/>
</dbReference>
<comment type="caution">
    <text evidence="2">The sequence shown here is derived from an EMBL/GenBank/DDBJ whole genome shotgun (WGS) entry which is preliminary data.</text>
</comment>
<dbReference type="PANTHER" id="PTHR37850">
    <property type="entry name" value="STRU PROTEIN"/>
    <property type="match status" value="1"/>
</dbReference>
<organism evidence="2 3">
    <name type="scientific">Bordetella parapertussis</name>
    <dbReference type="NCBI Taxonomy" id="519"/>
    <lineage>
        <taxon>Bacteria</taxon>
        <taxon>Pseudomonadati</taxon>
        <taxon>Pseudomonadota</taxon>
        <taxon>Betaproteobacteria</taxon>
        <taxon>Burkholderiales</taxon>
        <taxon>Alcaligenaceae</taxon>
        <taxon>Bordetella</taxon>
    </lineage>
</organism>
<dbReference type="InterPro" id="IPR036291">
    <property type="entry name" value="NAD(P)-bd_dom_sf"/>
</dbReference>